<dbReference type="PANTHER" id="PTHR42978">
    <property type="entry name" value="QUORUM-QUENCHING LACTONASE YTNP-RELATED-RELATED"/>
    <property type="match status" value="1"/>
</dbReference>
<dbReference type="SUPFAM" id="SSF56281">
    <property type="entry name" value="Metallo-hydrolase/oxidoreductase"/>
    <property type="match status" value="1"/>
</dbReference>
<dbReference type="CDD" id="cd07720">
    <property type="entry name" value="OPHC2-like_MBL-fold"/>
    <property type="match status" value="1"/>
</dbReference>
<accession>A0ABV7QKC0</accession>
<gene>
    <name evidence="6" type="ORF">ACFORO_19775</name>
</gene>
<evidence type="ECO:0000256" key="2">
    <source>
        <dbReference type="ARBA" id="ARBA00022723"/>
    </source>
</evidence>
<dbReference type="EMBL" id="JBHRWI010000022">
    <property type="protein sequence ID" value="MFC3512421.1"/>
    <property type="molecule type" value="Genomic_DNA"/>
</dbReference>
<comment type="similarity">
    <text evidence="1">Belongs to the metallo-beta-lactamase superfamily.</text>
</comment>
<keyword evidence="2" id="KW-0479">Metal-binding</keyword>
<dbReference type="Proteomes" id="UP001595764">
    <property type="component" value="Unassembled WGS sequence"/>
</dbReference>
<dbReference type="SMART" id="SM00849">
    <property type="entry name" value="Lactamase_B"/>
    <property type="match status" value="1"/>
</dbReference>
<dbReference type="Gene3D" id="3.60.15.10">
    <property type="entry name" value="Ribonuclease Z/Hydroxyacylglutathione hydrolase-like"/>
    <property type="match status" value="1"/>
</dbReference>
<keyword evidence="4" id="KW-0862">Zinc</keyword>
<reference evidence="7" key="1">
    <citation type="journal article" date="2019" name="Int. J. Syst. Evol. Microbiol.">
        <title>The Global Catalogue of Microorganisms (GCM) 10K type strain sequencing project: providing services to taxonomists for standard genome sequencing and annotation.</title>
        <authorList>
            <consortium name="The Broad Institute Genomics Platform"/>
            <consortium name="The Broad Institute Genome Sequencing Center for Infectious Disease"/>
            <person name="Wu L."/>
            <person name="Ma J."/>
        </authorList>
    </citation>
    <scope>NUCLEOTIDE SEQUENCE [LARGE SCALE GENOMIC DNA]</scope>
    <source>
        <strain evidence="7">CGMCC 4.7682</strain>
    </source>
</reference>
<name>A0ABV7QKC0_9PSEU</name>
<evidence type="ECO:0000256" key="3">
    <source>
        <dbReference type="ARBA" id="ARBA00022801"/>
    </source>
</evidence>
<dbReference type="RefSeq" id="WP_377871736.1">
    <property type="nucleotide sequence ID" value="NZ_JBHMAY010000032.1"/>
</dbReference>
<evidence type="ECO:0000313" key="7">
    <source>
        <dbReference type="Proteomes" id="UP001595764"/>
    </source>
</evidence>
<dbReference type="InterPro" id="IPR051013">
    <property type="entry name" value="MBL_superfamily_lactonases"/>
</dbReference>
<dbReference type="Pfam" id="PF00753">
    <property type="entry name" value="Lactamase_B"/>
    <property type="match status" value="1"/>
</dbReference>
<comment type="caution">
    <text evidence="6">The sequence shown here is derived from an EMBL/GenBank/DDBJ whole genome shotgun (WGS) entry which is preliminary data.</text>
</comment>
<dbReference type="InterPro" id="IPR036866">
    <property type="entry name" value="RibonucZ/Hydroxyglut_hydro"/>
</dbReference>
<evidence type="ECO:0000313" key="6">
    <source>
        <dbReference type="EMBL" id="MFC3512421.1"/>
    </source>
</evidence>
<keyword evidence="3" id="KW-0378">Hydrolase</keyword>
<organism evidence="6 7">
    <name type="scientific">Amycolatopsis halotolerans</name>
    <dbReference type="NCBI Taxonomy" id="330083"/>
    <lineage>
        <taxon>Bacteria</taxon>
        <taxon>Bacillati</taxon>
        <taxon>Actinomycetota</taxon>
        <taxon>Actinomycetes</taxon>
        <taxon>Pseudonocardiales</taxon>
        <taxon>Pseudonocardiaceae</taxon>
        <taxon>Amycolatopsis</taxon>
    </lineage>
</organism>
<sequence>MSETALHDLLLSGSFRVGRTLVTHLSDGVVVEPRANWFHGVDPACWMPVVGAGSPDTPFPVTFGGFLVQTPDTTTMFDCGIGPLARSMFPGIREGGNLLHRLEEAGVAPGEVDRVVISHLHLDHCGHLLKPDGSLTFESAEVWLHHREAEYWRSAAAAGNIEPARIRRYLDALQSAGVLRTYADEFELSPGVRLIPSPGHTPGHTAMLLSSAGAHAMLLGDIVHHTAHFTHPRWLQSYDVEPESSFATRLELFDRAARLGAVVTAVHMPILTLGTVTTTGSGGHVYHPAPPHRPVGQP</sequence>
<protein>
    <submittedName>
        <fullName evidence="6">MBL fold metallo-hydrolase</fullName>
    </submittedName>
</protein>
<dbReference type="InterPro" id="IPR001279">
    <property type="entry name" value="Metallo-B-lactamas"/>
</dbReference>
<evidence type="ECO:0000256" key="4">
    <source>
        <dbReference type="ARBA" id="ARBA00022833"/>
    </source>
</evidence>
<proteinExistence type="inferred from homology"/>
<feature type="domain" description="Metallo-beta-lactamase" evidence="5">
    <location>
        <begin position="62"/>
        <end position="266"/>
    </location>
</feature>
<keyword evidence="7" id="KW-1185">Reference proteome</keyword>
<evidence type="ECO:0000259" key="5">
    <source>
        <dbReference type="SMART" id="SM00849"/>
    </source>
</evidence>
<evidence type="ECO:0000256" key="1">
    <source>
        <dbReference type="ARBA" id="ARBA00007749"/>
    </source>
</evidence>